<gene>
    <name evidence="1" type="ORF">Zmor_013576</name>
</gene>
<dbReference type="EMBL" id="JALNTZ010000004">
    <property type="protein sequence ID" value="KAJ3654386.1"/>
    <property type="molecule type" value="Genomic_DNA"/>
</dbReference>
<reference evidence="1" key="1">
    <citation type="journal article" date="2023" name="G3 (Bethesda)">
        <title>Whole genome assemblies of Zophobas morio and Tenebrio molitor.</title>
        <authorList>
            <person name="Kaur S."/>
            <person name="Stinson S.A."/>
            <person name="diCenzo G.C."/>
        </authorList>
    </citation>
    <scope>NUCLEOTIDE SEQUENCE</scope>
    <source>
        <strain evidence="1">QUZm001</strain>
    </source>
</reference>
<evidence type="ECO:0000313" key="1">
    <source>
        <dbReference type="EMBL" id="KAJ3654386.1"/>
    </source>
</evidence>
<evidence type="ECO:0000313" key="2">
    <source>
        <dbReference type="Proteomes" id="UP001168821"/>
    </source>
</evidence>
<comment type="caution">
    <text evidence="1">The sequence shown here is derived from an EMBL/GenBank/DDBJ whole genome shotgun (WGS) entry which is preliminary data.</text>
</comment>
<sequence>MRWSRFKDKESSAQTTFPTLPRRANFSDTAFPKSDLKSALRRCVTKADIVTFSKITSPIGWRLGAGKIEPYCCFPSSGNVRASSKHFTV</sequence>
<proteinExistence type="predicted"/>
<name>A0AA38IHP5_9CUCU</name>
<dbReference type="Proteomes" id="UP001168821">
    <property type="component" value="Unassembled WGS sequence"/>
</dbReference>
<dbReference type="AlphaFoldDB" id="A0AA38IHP5"/>
<organism evidence="1 2">
    <name type="scientific">Zophobas morio</name>
    <dbReference type="NCBI Taxonomy" id="2755281"/>
    <lineage>
        <taxon>Eukaryota</taxon>
        <taxon>Metazoa</taxon>
        <taxon>Ecdysozoa</taxon>
        <taxon>Arthropoda</taxon>
        <taxon>Hexapoda</taxon>
        <taxon>Insecta</taxon>
        <taxon>Pterygota</taxon>
        <taxon>Neoptera</taxon>
        <taxon>Endopterygota</taxon>
        <taxon>Coleoptera</taxon>
        <taxon>Polyphaga</taxon>
        <taxon>Cucujiformia</taxon>
        <taxon>Tenebrionidae</taxon>
        <taxon>Zophobas</taxon>
    </lineage>
</organism>
<keyword evidence="2" id="KW-1185">Reference proteome</keyword>
<accession>A0AA38IHP5</accession>
<protein>
    <submittedName>
        <fullName evidence="1">Uncharacterized protein</fullName>
    </submittedName>
</protein>